<proteinExistence type="predicted"/>
<keyword evidence="1" id="KW-0378">Hydrolase</keyword>
<dbReference type="PANTHER" id="PTHR43156">
    <property type="entry name" value="STAGE II SPORULATION PROTEIN E-RELATED"/>
    <property type="match status" value="1"/>
</dbReference>
<organism evidence="4 5">
    <name type="scientific">Trebonia kvetii</name>
    <dbReference type="NCBI Taxonomy" id="2480626"/>
    <lineage>
        <taxon>Bacteria</taxon>
        <taxon>Bacillati</taxon>
        <taxon>Actinomycetota</taxon>
        <taxon>Actinomycetes</taxon>
        <taxon>Streptosporangiales</taxon>
        <taxon>Treboniaceae</taxon>
        <taxon>Trebonia</taxon>
    </lineage>
</organism>
<dbReference type="PANTHER" id="PTHR43156:SF2">
    <property type="entry name" value="STAGE II SPORULATION PROTEIN E"/>
    <property type="match status" value="1"/>
</dbReference>
<dbReference type="OrthoDB" id="4291756at2"/>
<gene>
    <name evidence="4" type="ORF">EAS64_01820</name>
</gene>
<dbReference type="InterPro" id="IPR036457">
    <property type="entry name" value="PPM-type-like_dom_sf"/>
</dbReference>
<dbReference type="Pfam" id="PF07228">
    <property type="entry name" value="SpoIIE"/>
    <property type="match status" value="1"/>
</dbReference>
<dbReference type="AlphaFoldDB" id="A0A6P2C491"/>
<evidence type="ECO:0000313" key="4">
    <source>
        <dbReference type="EMBL" id="TVZ06204.1"/>
    </source>
</evidence>
<evidence type="ECO:0000259" key="3">
    <source>
        <dbReference type="SMART" id="SM00331"/>
    </source>
</evidence>
<accession>A0A6P2C491</accession>
<dbReference type="SMART" id="SM00331">
    <property type="entry name" value="PP2C_SIG"/>
    <property type="match status" value="1"/>
</dbReference>
<name>A0A6P2C491_9ACTN</name>
<keyword evidence="2" id="KW-0472">Membrane</keyword>
<feature type="transmembrane region" description="Helical" evidence="2">
    <location>
        <begin position="39"/>
        <end position="62"/>
    </location>
</feature>
<dbReference type="EMBL" id="RPFW01000001">
    <property type="protein sequence ID" value="TVZ06204.1"/>
    <property type="molecule type" value="Genomic_DNA"/>
</dbReference>
<keyword evidence="2" id="KW-1133">Transmembrane helix</keyword>
<dbReference type="Proteomes" id="UP000460272">
    <property type="component" value="Unassembled WGS sequence"/>
</dbReference>
<dbReference type="InterPro" id="IPR001932">
    <property type="entry name" value="PPM-type_phosphatase-like_dom"/>
</dbReference>
<evidence type="ECO:0000256" key="1">
    <source>
        <dbReference type="ARBA" id="ARBA00022801"/>
    </source>
</evidence>
<dbReference type="Gene3D" id="3.60.40.10">
    <property type="entry name" value="PPM-type phosphatase domain"/>
    <property type="match status" value="1"/>
</dbReference>
<evidence type="ECO:0000256" key="2">
    <source>
        <dbReference type="SAM" id="Phobius"/>
    </source>
</evidence>
<keyword evidence="5" id="KW-1185">Reference proteome</keyword>
<dbReference type="InterPro" id="IPR052016">
    <property type="entry name" value="Bact_Sigma-Reg"/>
</dbReference>
<comment type="caution">
    <text evidence="4">The sequence shown here is derived from an EMBL/GenBank/DDBJ whole genome shotgun (WGS) entry which is preliminary data.</text>
</comment>
<reference evidence="4 5" key="1">
    <citation type="submission" date="2018-11" db="EMBL/GenBank/DDBJ databases">
        <title>Trebonia kvetii gen.nov., sp.nov., a novel acidophilic actinobacterium, and proposal of the new actinobacterial family Treboniaceae fam. nov.</title>
        <authorList>
            <person name="Rapoport D."/>
            <person name="Sagova-Mareckova M."/>
            <person name="Sedlacek I."/>
            <person name="Provaznik J."/>
            <person name="Kralova S."/>
            <person name="Pavlinic D."/>
            <person name="Benes V."/>
            <person name="Kopecky J."/>
        </authorList>
    </citation>
    <scope>NUCLEOTIDE SEQUENCE [LARGE SCALE GENOMIC DNA]</scope>
    <source>
        <strain evidence="4 5">15Tr583</strain>
    </source>
</reference>
<keyword evidence="2" id="KW-0812">Transmembrane</keyword>
<sequence length="373" mass="39481">MKVRAPLLAARHAARPFRRAGTWLTDQIRRQLITRNRRVAIVLAVISMAVAFIAAHVSAWLVSPGVMVLPLLAGGLLLWPRALRILIGISAAGLVYDVVLHRTGPGIVLTIGATAYFADVLSNTRGKLGTRGLRADRMMIELRDRIRAQGNLPELGEGWGSTVVLRPAGGSSFGGDFVVSYSDGKTLEVALVDVSGKGMDAATRALLLSGAFGGVIGSVPREQFLPAANAYLRRGSTDEGFVTAVHLSIELASGEYTLYSAGHPPAARFDATTGKWRMSGARGIVLGVVPDLAAVPDVPEEGVLRRGDAIMLYTDGLVEAPGRDIDDGIARLLGEAERLVVAGFKTGAPDLVSTMQRTVASGDDCALVLIWRS</sequence>
<feature type="domain" description="PPM-type phosphatase" evidence="3">
    <location>
        <begin position="161"/>
        <end position="372"/>
    </location>
</feature>
<evidence type="ECO:0000313" key="5">
    <source>
        <dbReference type="Proteomes" id="UP000460272"/>
    </source>
</evidence>
<protein>
    <submittedName>
        <fullName evidence="4">Serine/threonine-protein phosphatase</fullName>
    </submittedName>
</protein>
<dbReference type="GO" id="GO:0016791">
    <property type="term" value="F:phosphatase activity"/>
    <property type="evidence" value="ECO:0007669"/>
    <property type="project" value="TreeGrafter"/>
</dbReference>